<evidence type="ECO:0000259" key="1">
    <source>
        <dbReference type="SMART" id="SM00829"/>
    </source>
</evidence>
<dbReference type="SMART" id="SM00829">
    <property type="entry name" value="PKS_ER"/>
    <property type="match status" value="1"/>
</dbReference>
<dbReference type="Pfam" id="PF00107">
    <property type="entry name" value="ADH_zinc_N"/>
    <property type="match status" value="1"/>
</dbReference>
<keyword evidence="3" id="KW-1185">Reference proteome</keyword>
<dbReference type="AlphaFoldDB" id="A0AAN7T5T2"/>
<dbReference type="InterPro" id="IPR020843">
    <property type="entry name" value="ER"/>
</dbReference>
<name>A0AAN7T5T2_9EURO</name>
<dbReference type="InterPro" id="IPR052711">
    <property type="entry name" value="Zinc_ADH-like"/>
</dbReference>
<accession>A0AAN7T5T2</accession>
<evidence type="ECO:0000313" key="2">
    <source>
        <dbReference type="EMBL" id="KAK5088714.1"/>
    </source>
</evidence>
<organism evidence="2 3">
    <name type="scientific">Lithohypha guttulata</name>
    <dbReference type="NCBI Taxonomy" id="1690604"/>
    <lineage>
        <taxon>Eukaryota</taxon>
        <taxon>Fungi</taxon>
        <taxon>Dikarya</taxon>
        <taxon>Ascomycota</taxon>
        <taxon>Pezizomycotina</taxon>
        <taxon>Eurotiomycetes</taxon>
        <taxon>Chaetothyriomycetidae</taxon>
        <taxon>Chaetothyriales</taxon>
        <taxon>Trichomeriaceae</taxon>
        <taxon>Lithohypha</taxon>
    </lineage>
</organism>
<dbReference type="CDD" id="cd08276">
    <property type="entry name" value="MDR7"/>
    <property type="match status" value="1"/>
</dbReference>
<dbReference type="GO" id="GO:0016491">
    <property type="term" value="F:oxidoreductase activity"/>
    <property type="evidence" value="ECO:0007669"/>
    <property type="project" value="InterPro"/>
</dbReference>
<dbReference type="PANTHER" id="PTHR45033">
    <property type="match status" value="1"/>
</dbReference>
<dbReference type="InterPro" id="IPR036291">
    <property type="entry name" value="NAD(P)-bd_dom_sf"/>
</dbReference>
<dbReference type="InterPro" id="IPR013154">
    <property type="entry name" value="ADH-like_N"/>
</dbReference>
<gene>
    <name evidence="2" type="ORF">LTR05_002935</name>
</gene>
<proteinExistence type="predicted"/>
<dbReference type="InterPro" id="IPR013149">
    <property type="entry name" value="ADH-like_C"/>
</dbReference>
<evidence type="ECO:0000313" key="3">
    <source>
        <dbReference type="Proteomes" id="UP001309876"/>
    </source>
</evidence>
<dbReference type="PANTHER" id="PTHR45033:SF2">
    <property type="entry name" value="ZINC-TYPE ALCOHOL DEHYDROGENASE-LIKE PROTEIN C1773.06C"/>
    <property type="match status" value="1"/>
</dbReference>
<reference evidence="2 3" key="1">
    <citation type="submission" date="2023-08" db="EMBL/GenBank/DDBJ databases">
        <title>Black Yeasts Isolated from many extreme environments.</title>
        <authorList>
            <person name="Coleine C."/>
            <person name="Stajich J.E."/>
            <person name="Selbmann L."/>
        </authorList>
    </citation>
    <scope>NUCLEOTIDE SEQUENCE [LARGE SCALE GENOMIC DNA]</scope>
    <source>
        <strain evidence="2 3">CCFEE 5910</strain>
    </source>
</reference>
<dbReference type="SUPFAM" id="SSF50129">
    <property type="entry name" value="GroES-like"/>
    <property type="match status" value="1"/>
</dbReference>
<dbReference type="Gene3D" id="3.90.180.10">
    <property type="entry name" value="Medium-chain alcohol dehydrogenases, catalytic domain"/>
    <property type="match status" value="1"/>
</dbReference>
<dbReference type="InterPro" id="IPR011032">
    <property type="entry name" value="GroES-like_sf"/>
</dbReference>
<dbReference type="Gene3D" id="3.40.50.720">
    <property type="entry name" value="NAD(P)-binding Rossmann-like Domain"/>
    <property type="match status" value="1"/>
</dbReference>
<dbReference type="Proteomes" id="UP001309876">
    <property type="component" value="Unassembled WGS sequence"/>
</dbReference>
<dbReference type="EMBL" id="JAVRRJ010000002">
    <property type="protein sequence ID" value="KAK5088714.1"/>
    <property type="molecule type" value="Genomic_DNA"/>
</dbReference>
<dbReference type="Pfam" id="PF08240">
    <property type="entry name" value="ADH_N"/>
    <property type="match status" value="1"/>
</dbReference>
<sequence>MASNELPKTTSQYVLKTQKGFESLELEHDVSFPKLGDYDCLVQIQAVSLNYRDLIIAKGQYPFPVKTPVIPCSDAAGNVLAVGPKVTEFEVGDKVCTLFNEKHQAGALTPVAVASGLGGAFDGTLRQYGVFPEHGLVPAPTNLTPTEAGTLSCAPLTAWNALYGLESKALKPGQVVLTQGTGGVSVAAIQFAKAAGAIVIATSSSEEKCKFLKEKLGADITINYKTHQNWGELAKKHSPDGEGVDHVIEIGGPSTMEQSMKAIKMEGVITVIGFVGGPGAEKQPSTLDTLTYTCTVRGILVGSRLQFKAMNRAIDAANIHPVVDKTFEFEKAQEAYQYQWDQRHIGKVVIQLGRLQ</sequence>
<dbReference type="SUPFAM" id="SSF51735">
    <property type="entry name" value="NAD(P)-binding Rossmann-fold domains"/>
    <property type="match status" value="1"/>
</dbReference>
<comment type="caution">
    <text evidence="2">The sequence shown here is derived from an EMBL/GenBank/DDBJ whole genome shotgun (WGS) entry which is preliminary data.</text>
</comment>
<feature type="domain" description="Enoyl reductase (ER)" evidence="1">
    <location>
        <begin position="20"/>
        <end position="350"/>
    </location>
</feature>
<protein>
    <recommendedName>
        <fullName evidence="1">Enoyl reductase (ER) domain-containing protein</fullName>
    </recommendedName>
</protein>